<keyword evidence="5" id="KW-0812">Transmembrane</keyword>
<dbReference type="PANTHER" id="PTHR30026">
    <property type="entry name" value="OUTER MEMBRANE PROTEIN TOLC"/>
    <property type="match status" value="1"/>
</dbReference>
<protein>
    <submittedName>
        <fullName evidence="9">Outer membrane protein TolC</fullName>
    </submittedName>
</protein>
<evidence type="ECO:0000256" key="6">
    <source>
        <dbReference type="ARBA" id="ARBA00023136"/>
    </source>
</evidence>
<organism evidence="9 10">
    <name type="scientific">Xylanibacter ruminicola</name>
    <name type="common">Prevotella ruminicola</name>
    <dbReference type="NCBI Taxonomy" id="839"/>
    <lineage>
        <taxon>Bacteria</taxon>
        <taxon>Pseudomonadati</taxon>
        <taxon>Bacteroidota</taxon>
        <taxon>Bacteroidia</taxon>
        <taxon>Bacteroidales</taxon>
        <taxon>Prevotellaceae</taxon>
        <taxon>Xylanibacter</taxon>
    </lineage>
</organism>
<evidence type="ECO:0000256" key="1">
    <source>
        <dbReference type="ARBA" id="ARBA00004442"/>
    </source>
</evidence>
<evidence type="ECO:0000256" key="4">
    <source>
        <dbReference type="ARBA" id="ARBA00022452"/>
    </source>
</evidence>
<evidence type="ECO:0000256" key="5">
    <source>
        <dbReference type="ARBA" id="ARBA00022692"/>
    </source>
</evidence>
<gene>
    <name evidence="9" type="ORF">SAMN05216463_11326</name>
</gene>
<dbReference type="InterPro" id="IPR051906">
    <property type="entry name" value="TolC-like"/>
</dbReference>
<dbReference type="Proteomes" id="UP000184130">
    <property type="component" value="Unassembled WGS sequence"/>
</dbReference>
<feature type="coiled-coil region" evidence="8">
    <location>
        <begin position="412"/>
        <end position="446"/>
    </location>
</feature>
<dbReference type="GO" id="GO:0009279">
    <property type="term" value="C:cell outer membrane"/>
    <property type="evidence" value="ECO:0007669"/>
    <property type="project" value="UniProtKB-SubCell"/>
</dbReference>
<keyword evidence="7" id="KW-0998">Cell outer membrane</keyword>
<dbReference type="Gene3D" id="1.20.1600.10">
    <property type="entry name" value="Outer membrane efflux proteins (OEP)"/>
    <property type="match status" value="1"/>
</dbReference>
<dbReference type="SUPFAM" id="SSF56954">
    <property type="entry name" value="Outer membrane efflux proteins (OEP)"/>
    <property type="match status" value="1"/>
</dbReference>
<dbReference type="GO" id="GO:0015288">
    <property type="term" value="F:porin activity"/>
    <property type="evidence" value="ECO:0007669"/>
    <property type="project" value="TreeGrafter"/>
</dbReference>
<sequence>MYRKRMKNEVFVRWKLKVLLVLFTIHCSLLTSNAQRVLSLDSCRQMALRNNKQLGVSKLKQDVAENLRKSARTKYLPHVSAIGTYEHTSEEVSILNDGQKAALANLGTAFGLTVQQKFGPAIAQMQPQTQQFLGEVVTQTSGMLNAEGQKIIDAFRTDTRNIFAGSILVTQPVFMGGSIVALNKIADINTQMAQNKMDASRQATLYQIDQAYWQVVSLHHKKKLAESYLALVKKFDSDVHKMIDQGVATRSDGLSVDVKVNEAEMTLTKVNDGLVLSRMLLNQLCGLPLGEPVVLEDEKSDNIAVLEVTPKLDVETAVAYRPELKLLQNTVDLSKQATNVLKAGNLPQVALIGGYAISNPNTFNGFEKKFAGFWHVGVLVRVPIWNWGDVMYKVRASKGATAIANLELEEAREKIELQVNQITFKVDEANKKLAMAQTNIKSADENLRTANLGFQEGVISPTVVMEAQTAWMQAQSQKIDAEIDVKLSQVDLQKALGTLE</sequence>
<evidence type="ECO:0000256" key="7">
    <source>
        <dbReference type="ARBA" id="ARBA00023237"/>
    </source>
</evidence>
<name>A0A1M6VL78_XYLRU</name>
<reference evidence="9 10" key="1">
    <citation type="submission" date="2016-11" db="EMBL/GenBank/DDBJ databases">
        <authorList>
            <person name="Jaros S."/>
            <person name="Januszkiewicz K."/>
            <person name="Wedrychowicz H."/>
        </authorList>
    </citation>
    <scope>NUCLEOTIDE SEQUENCE [LARGE SCALE GENOMIC DNA]</scope>
    <source>
        <strain evidence="9 10">KHT3</strain>
    </source>
</reference>
<dbReference type="EMBL" id="FRBD01000013">
    <property type="protein sequence ID" value="SHK82263.1"/>
    <property type="molecule type" value="Genomic_DNA"/>
</dbReference>
<dbReference type="InterPro" id="IPR003423">
    <property type="entry name" value="OMP_efflux"/>
</dbReference>
<evidence type="ECO:0000256" key="8">
    <source>
        <dbReference type="SAM" id="Coils"/>
    </source>
</evidence>
<proteinExistence type="inferred from homology"/>
<dbReference type="PANTHER" id="PTHR30026:SF20">
    <property type="entry name" value="OUTER MEMBRANE PROTEIN TOLC"/>
    <property type="match status" value="1"/>
</dbReference>
<dbReference type="AlphaFoldDB" id="A0A1M6VL78"/>
<evidence type="ECO:0000313" key="10">
    <source>
        <dbReference type="Proteomes" id="UP000184130"/>
    </source>
</evidence>
<keyword evidence="4" id="KW-1134">Transmembrane beta strand</keyword>
<keyword evidence="8" id="KW-0175">Coiled coil</keyword>
<keyword evidence="3" id="KW-0813">Transport</keyword>
<evidence type="ECO:0000256" key="3">
    <source>
        <dbReference type="ARBA" id="ARBA00022448"/>
    </source>
</evidence>
<evidence type="ECO:0000313" key="9">
    <source>
        <dbReference type="EMBL" id="SHK82263.1"/>
    </source>
</evidence>
<keyword evidence="6" id="KW-0472">Membrane</keyword>
<comment type="subcellular location">
    <subcellularLocation>
        <location evidence="1">Cell outer membrane</location>
    </subcellularLocation>
</comment>
<evidence type="ECO:0000256" key="2">
    <source>
        <dbReference type="ARBA" id="ARBA00007613"/>
    </source>
</evidence>
<accession>A0A1M6VL78</accession>
<dbReference type="GO" id="GO:0015562">
    <property type="term" value="F:efflux transmembrane transporter activity"/>
    <property type="evidence" value="ECO:0007669"/>
    <property type="project" value="InterPro"/>
</dbReference>
<dbReference type="GO" id="GO:1990281">
    <property type="term" value="C:efflux pump complex"/>
    <property type="evidence" value="ECO:0007669"/>
    <property type="project" value="TreeGrafter"/>
</dbReference>
<comment type="similarity">
    <text evidence="2">Belongs to the outer membrane factor (OMF) (TC 1.B.17) family.</text>
</comment>
<dbReference type="Pfam" id="PF02321">
    <property type="entry name" value="OEP"/>
    <property type="match status" value="2"/>
</dbReference>